<gene>
    <name evidence="2" type="ORF">CWI76_07585</name>
</gene>
<dbReference type="CDD" id="cd06223">
    <property type="entry name" value="PRTases_typeI"/>
    <property type="match status" value="1"/>
</dbReference>
<dbReference type="OrthoDB" id="9810066at2"/>
<dbReference type="AlphaFoldDB" id="A0A432YG99"/>
<organism evidence="2 3">
    <name type="scientific">Pseudidiomarina marina</name>
    <dbReference type="NCBI Taxonomy" id="502366"/>
    <lineage>
        <taxon>Bacteria</taxon>
        <taxon>Pseudomonadati</taxon>
        <taxon>Pseudomonadota</taxon>
        <taxon>Gammaproteobacteria</taxon>
        <taxon>Alteromonadales</taxon>
        <taxon>Idiomarinaceae</taxon>
        <taxon>Pseudidiomarina</taxon>
    </lineage>
</organism>
<proteinExistence type="predicted"/>
<dbReference type="Proteomes" id="UP000288127">
    <property type="component" value="Unassembled WGS sequence"/>
</dbReference>
<dbReference type="GO" id="GO:0016757">
    <property type="term" value="F:glycosyltransferase activity"/>
    <property type="evidence" value="ECO:0007669"/>
    <property type="project" value="UniProtKB-KW"/>
</dbReference>
<dbReference type="Gene3D" id="3.30.1310.20">
    <property type="entry name" value="PRTase-like"/>
    <property type="match status" value="1"/>
</dbReference>
<dbReference type="InterPro" id="IPR029057">
    <property type="entry name" value="PRTase-like"/>
</dbReference>
<keyword evidence="3" id="KW-1185">Reference proteome</keyword>
<keyword evidence="2" id="KW-0328">Glycosyltransferase</keyword>
<accession>A0A432YG99</accession>
<protein>
    <submittedName>
        <fullName evidence="2">Phosphoribosyltransferase</fullName>
    </submittedName>
</protein>
<comment type="caution">
    <text evidence="2">The sequence shown here is derived from an EMBL/GenBank/DDBJ whole genome shotgun (WGS) entry which is preliminary data.</text>
</comment>
<evidence type="ECO:0000259" key="1">
    <source>
        <dbReference type="Pfam" id="PF00156"/>
    </source>
</evidence>
<keyword evidence="2" id="KW-0808">Transferase</keyword>
<dbReference type="InterPro" id="IPR000836">
    <property type="entry name" value="PRTase_dom"/>
</dbReference>
<dbReference type="Gene3D" id="3.40.50.2020">
    <property type="match status" value="1"/>
</dbReference>
<feature type="domain" description="Phosphoribosyltransferase" evidence="1">
    <location>
        <begin position="14"/>
        <end position="182"/>
    </location>
</feature>
<dbReference type="RefSeq" id="WP_126759730.1">
    <property type="nucleotide sequence ID" value="NZ_PIPZ01000002.1"/>
</dbReference>
<dbReference type="SUPFAM" id="SSF53271">
    <property type="entry name" value="PRTase-like"/>
    <property type="match status" value="1"/>
</dbReference>
<evidence type="ECO:0000313" key="3">
    <source>
        <dbReference type="Proteomes" id="UP000288127"/>
    </source>
</evidence>
<reference evidence="3" key="1">
    <citation type="journal article" date="2018" name="Front. Microbiol.">
        <title>Genome-Based Analysis Reveals the Taxonomy and Diversity of the Family Idiomarinaceae.</title>
        <authorList>
            <person name="Liu Y."/>
            <person name="Lai Q."/>
            <person name="Shao Z."/>
        </authorList>
    </citation>
    <scope>NUCLEOTIDE SEQUENCE [LARGE SCALE GENOMIC DNA]</scope>
    <source>
        <strain evidence="3">PIM1</strain>
    </source>
</reference>
<evidence type="ECO:0000313" key="2">
    <source>
        <dbReference type="EMBL" id="RUO59977.1"/>
    </source>
</evidence>
<dbReference type="Pfam" id="PF00156">
    <property type="entry name" value="Pribosyltran"/>
    <property type="match status" value="1"/>
</dbReference>
<dbReference type="EMBL" id="PIPZ01000002">
    <property type="protein sequence ID" value="RUO59977.1"/>
    <property type="molecule type" value="Genomic_DNA"/>
</dbReference>
<sequence length="220" mass="24007">MKLPFKNRREAGEQLASELASMTSLTNVLVLALPRGGVPVAEPIAQRLGVPLSVLLVRKLGVPGQPEVAMGAISENGVRVLNNEIVETLAIDTREIARIEQRERQELERRQQLYRSGTPLPKVTGKTVILVDDGLATGATMKAAIKVLKRDKAGTIVVAVPVAARETALEIRSDIDRLVCLAKPYPFAAIGYWYQDFSQVSDDEVLEIIQRHSSKFGSAV</sequence>
<name>A0A432YG99_9GAMM</name>